<accession>A0A9W5YCM6</accession>
<dbReference type="AlphaFoldDB" id="A0A9W5YCM6"/>
<organism evidence="1 2">
    <name type="scientific">Vallitalea longa</name>
    <dbReference type="NCBI Taxonomy" id="2936439"/>
    <lineage>
        <taxon>Bacteria</taxon>
        <taxon>Bacillati</taxon>
        <taxon>Bacillota</taxon>
        <taxon>Clostridia</taxon>
        <taxon>Lachnospirales</taxon>
        <taxon>Vallitaleaceae</taxon>
        <taxon>Vallitalea</taxon>
    </lineage>
</organism>
<protein>
    <submittedName>
        <fullName evidence="1">Uncharacterized protein</fullName>
    </submittedName>
</protein>
<sequence>MGTIYIFRGKAATGKTTLANMLGEKLSIPIFCKDDILDVLKSSRNIDESSIRNAICYDILLKIIQRSINLNADIIIDTALGNRKSAKYFFDRLDFKDNKTIKFYLDCDIDVWKRRHEERLKNPLPHQSFKSIEHVMEYYEKMDVNPFEDEHIINTSKSVEESFNEINKIINTYK</sequence>
<dbReference type="EMBL" id="BRLB01000004">
    <property type="protein sequence ID" value="GKX29469.1"/>
    <property type="molecule type" value="Genomic_DNA"/>
</dbReference>
<evidence type="ECO:0000313" key="1">
    <source>
        <dbReference type="EMBL" id="GKX29469.1"/>
    </source>
</evidence>
<gene>
    <name evidence="1" type="ORF">SH1V18_19490</name>
</gene>
<proteinExistence type="predicted"/>
<keyword evidence="2" id="KW-1185">Reference proteome</keyword>
<name>A0A9W5YCM6_9FIRM</name>
<dbReference type="RefSeq" id="WP_281814965.1">
    <property type="nucleotide sequence ID" value="NZ_BRLB01000004.1"/>
</dbReference>
<dbReference type="SUPFAM" id="SSF52540">
    <property type="entry name" value="P-loop containing nucleoside triphosphate hydrolases"/>
    <property type="match status" value="1"/>
</dbReference>
<reference evidence="1" key="1">
    <citation type="submission" date="2022-06" db="EMBL/GenBank/DDBJ databases">
        <title>Vallitalea longa sp. nov., an anaerobic bacterium isolated from marine sediment.</title>
        <authorList>
            <person name="Hirano S."/>
            <person name="Terahara T."/>
            <person name="Mori K."/>
            <person name="Hamada M."/>
            <person name="Matsumoto R."/>
            <person name="Kobayashi T."/>
        </authorList>
    </citation>
    <scope>NUCLEOTIDE SEQUENCE</scope>
    <source>
        <strain evidence="1">SH18-1</strain>
    </source>
</reference>
<dbReference type="Gene3D" id="3.40.50.300">
    <property type="entry name" value="P-loop containing nucleotide triphosphate hydrolases"/>
    <property type="match status" value="1"/>
</dbReference>
<dbReference type="PANTHER" id="PTHR37807:SF3">
    <property type="entry name" value="OS07G0160300 PROTEIN"/>
    <property type="match status" value="1"/>
</dbReference>
<dbReference type="Pfam" id="PF13671">
    <property type="entry name" value="AAA_33"/>
    <property type="match status" value="1"/>
</dbReference>
<dbReference type="InterPro" id="IPR027417">
    <property type="entry name" value="P-loop_NTPase"/>
</dbReference>
<dbReference type="PANTHER" id="PTHR37807">
    <property type="entry name" value="OS07G0160300 PROTEIN"/>
    <property type="match status" value="1"/>
</dbReference>
<dbReference type="Proteomes" id="UP001144256">
    <property type="component" value="Unassembled WGS sequence"/>
</dbReference>
<comment type="caution">
    <text evidence="1">The sequence shown here is derived from an EMBL/GenBank/DDBJ whole genome shotgun (WGS) entry which is preliminary data.</text>
</comment>
<evidence type="ECO:0000313" key="2">
    <source>
        <dbReference type="Proteomes" id="UP001144256"/>
    </source>
</evidence>